<evidence type="ECO:0000256" key="1">
    <source>
        <dbReference type="SAM" id="MobiDB-lite"/>
    </source>
</evidence>
<accession>A0A7S0CIQ9</accession>
<reference evidence="2" key="1">
    <citation type="submission" date="2021-01" db="EMBL/GenBank/DDBJ databases">
        <authorList>
            <person name="Corre E."/>
            <person name="Pelletier E."/>
            <person name="Niang G."/>
            <person name="Scheremetjew M."/>
            <person name="Finn R."/>
            <person name="Kale V."/>
            <person name="Holt S."/>
            <person name="Cochrane G."/>
            <person name="Meng A."/>
            <person name="Brown T."/>
            <person name="Cohen L."/>
        </authorList>
    </citation>
    <scope>NUCLEOTIDE SEQUENCE</scope>
    <source>
        <strain evidence="2">CCAP1064/1</strain>
    </source>
</reference>
<gene>
    <name evidence="2" type="ORF">PINE0816_LOCUS20543</name>
</gene>
<dbReference type="AlphaFoldDB" id="A0A7S0CIQ9"/>
<sequence>MLPAVKIDSAVPKVEAHVTAATFIDVSEWNVNKVSKGNNAIKNLPPVVVPDSCCSNTVIGTVVKSSNATAAPVSDNSDDDTAAASVSKDVEEDDTTSSTASAINLLDDGGNVLDDILFDALKGIDGFYENSSCAL</sequence>
<dbReference type="EMBL" id="HBEL01044139">
    <property type="protein sequence ID" value="CAD8424384.1"/>
    <property type="molecule type" value="Transcribed_RNA"/>
</dbReference>
<feature type="region of interest" description="Disordered" evidence="1">
    <location>
        <begin position="69"/>
        <end position="98"/>
    </location>
</feature>
<organism evidence="2">
    <name type="scientific">Proboscia inermis</name>
    <dbReference type="NCBI Taxonomy" id="420281"/>
    <lineage>
        <taxon>Eukaryota</taxon>
        <taxon>Sar</taxon>
        <taxon>Stramenopiles</taxon>
        <taxon>Ochrophyta</taxon>
        <taxon>Bacillariophyta</taxon>
        <taxon>Coscinodiscophyceae</taxon>
        <taxon>Rhizosoleniophycidae</taxon>
        <taxon>Rhizosoleniales</taxon>
        <taxon>Rhizosoleniaceae</taxon>
        <taxon>Proboscia</taxon>
    </lineage>
</organism>
<protein>
    <submittedName>
        <fullName evidence="2">Uncharacterized protein</fullName>
    </submittedName>
</protein>
<proteinExistence type="predicted"/>
<evidence type="ECO:0000313" key="2">
    <source>
        <dbReference type="EMBL" id="CAD8424384.1"/>
    </source>
</evidence>
<name>A0A7S0CIQ9_9STRA</name>